<feature type="transmembrane region" description="Helical" evidence="5">
    <location>
        <begin position="223"/>
        <end position="247"/>
    </location>
</feature>
<dbReference type="Gene3D" id="3.80.10.10">
    <property type="entry name" value="Ribonuclease Inhibitor"/>
    <property type="match status" value="3"/>
</dbReference>
<dbReference type="FunFam" id="3.80.10.10:FF:000041">
    <property type="entry name" value="LRR receptor-like serine/threonine-protein kinase ERECTA"/>
    <property type="match status" value="2"/>
</dbReference>
<dbReference type="SUPFAM" id="SSF52058">
    <property type="entry name" value="L domain-like"/>
    <property type="match status" value="1"/>
</dbReference>
<name>A0A9N8DDK7_9STRA</name>
<comment type="caution">
    <text evidence="6">The sequence shown here is derived from an EMBL/GenBank/DDBJ whole genome shotgun (WGS) entry which is preliminary data.</text>
</comment>
<keyword evidence="5" id="KW-0472">Membrane</keyword>
<evidence type="ECO:0000313" key="6">
    <source>
        <dbReference type="EMBL" id="CAB9498794.1"/>
    </source>
</evidence>
<dbReference type="InterPro" id="IPR001611">
    <property type="entry name" value="Leu-rich_rpt"/>
</dbReference>
<dbReference type="AlphaFoldDB" id="A0A9N8DDK7"/>
<keyword evidence="5" id="KW-1133">Transmembrane helix</keyword>
<feature type="compositionally biased region" description="Basic and acidic residues" evidence="4">
    <location>
        <begin position="30"/>
        <end position="49"/>
    </location>
</feature>
<keyword evidence="7" id="KW-1185">Reference proteome</keyword>
<evidence type="ECO:0000313" key="7">
    <source>
        <dbReference type="Proteomes" id="UP001153069"/>
    </source>
</evidence>
<dbReference type="InterPro" id="IPR032675">
    <property type="entry name" value="LRR_dom_sf"/>
</dbReference>
<dbReference type="PANTHER" id="PTHR48059">
    <property type="entry name" value="POLYGALACTURONASE INHIBITOR 1"/>
    <property type="match status" value="1"/>
</dbReference>
<dbReference type="Pfam" id="PF00560">
    <property type="entry name" value="LRR_1"/>
    <property type="match status" value="2"/>
</dbReference>
<keyword evidence="3" id="KW-0677">Repeat</keyword>
<evidence type="ECO:0000256" key="5">
    <source>
        <dbReference type="SAM" id="Phobius"/>
    </source>
</evidence>
<protein>
    <submittedName>
        <fullName evidence="6">Leucine Rich Repeat</fullName>
    </submittedName>
</protein>
<evidence type="ECO:0000256" key="4">
    <source>
        <dbReference type="SAM" id="MobiDB-lite"/>
    </source>
</evidence>
<organism evidence="6 7">
    <name type="scientific">Seminavis robusta</name>
    <dbReference type="NCBI Taxonomy" id="568900"/>
    <lineage>
        <taxon>Eukaryota</taxon>
        <taxon>Sar</taxon>
        <taxon>Stramenopiles</taxon>
        <taxon>Ochrophyta</taxon>
        <taxon>Bacillariophyta</taxon>
        <taxon>Bacillariophyceae</taxon>
        <taxon>Bacillariophycidae</taxon>
        <taxon>Naviculales</taxon>
        <taxon>Naviculaceae</taxon>
        <taxon>Seminavis</taxon>
    </lineage>
</organism>
<reference evidence="6" key="1">
    <citation type="submission" date="2020-06" db="EMBL/GenBank/DDBJ databases">
        <authorList>
            <consortium name="Plant Systems Biology data submission"/>
        </authorList>
    </citation>
    <scope>NUCLEOTIDE SEQUENCE</scope>
    <source>
        <strain evidence="6">D6</strain>
    </source>
</reference>
<evidence type="ECO:0000256" key="2">
    <source>
        <dbReference type="ARBA" id="ARBA00022614"/>
    </source>
</evidence>
<dbReference type="OrthoDB" id="195103at2759"/>
<dbReference type="PANTHER" id="PTHR48059:SF30">
    <property type="entry name" value="OS06G0587000 PROTEIN"/>
    <property type="match status" value="1"/>
</dbReference>
<evidence type="ECO:0000256" key="3">
    <source>
        <dbReference type="ARBA" id="ARBA00022737"/>
    </source>
</evidence>
<evidence type="ECO:0000256" key="1">
    <source>
        <dbReference type="ARBA" id="ARBA00004196"/>
    </source>
</evidence>
<keyword evidence="5" id="KW-0812">Transmembrane</keyword>
<dbReference type="EMBL" id="CAICTM010000045">
    <property type="protein sequence ID" value="CAB9498794.1"/>
    <property type="molecule type" value="Genomic_DNA"/>
</dbReference>
<accession>A0A9N8DDK7</accession>
<proteinExistence type="predicted"/>
<keyword evidence="2" id="KW-0433">Leucine-rich repeat</keyword>
<gene>
    <name evidence="6" type="ORF">SEMRO_45_G027150.1</name>
</gene>
<comment type="subcellular location">
    <subcellularLocation>
        <location evidence="1">Cell envelope</location>
    </subcellularLocation>
</comment>
<dbReference type="Proteomes" id="UP001153069">
    <property type="component" value="Unassembled WGS sequence"/>
</dbReference>
<dbReference type="InterPro" id="IPR051848">
    <property type="entry name" value="PGIP"/>
</dbReference>
<feature type="compositionally biased region" description="Polar residues" evidence="4">
    <location>
        <begin position="50"/>
        <end position="67"/>
    </location>
</feature>
<sequence length="703" mass="76922">MDDEEELMDIVAARSRGDNRDAELRKLELFELEAQQREDEQSKRTEMERSFQSSQQHRSTTGDTSTGEEIKEEEETEEDISILKIVQDRIQNHPQDTCETTSAEAGLDDKLAFPQPRLTRGQNLPDEATMHPGAYTVAPGTDLQRTTTFTPSFVGATPSSHVEELTSSTTARNESTTDYQATTTADNNRGLVVANQVEDNEEPTQIARPDNLHEKNGSTSRTLMILVLVVSILIIGIVVGSICGAGLCSNKEGDVETQAPTSFRYFVLEEIQNKIEEALGPDYFPKNDEPEPTQPKFKALDWIVFEDPLQLDPDATNLLQRFIVVLTYFQTSRESDWLDCGPSATNDATCWIQVRGYEALASRWLTGVHECQWAGISCGREKSITELQLWDNGLNGPLPTELANIPALESINFMGNRLTGTVPSIYGSFLSLSLLNLDNSELSGSIPSELFGNNLSTVNFSNNSLNGTVPTEVGLFDGTWLGFGSNSLSSSIPTELFQAGKGIHTFLFNDNKLTGTIPTEIAALHGRNGLIIFLQGNHLRGTIPSEIGLLKGSLRELDVSRTNMDGSLPEELFTKCTNLHSLEVSNCGLTGTISSGLQLLTKLLTFDISNNKFHGTIPAQLSTLTLLRQFIVNGNDLSGSIPSSVCALGGPTKRTFEVAADSAMGMASGYVVITEFDIQLAALIALHLDHILDEIRIGQRRLA</sequence>
<feature type="compositionally biased region" description="Acidic residues" evidence="4">
    <location>
        <begin position="70"/>
        <end position="79"/>
    </location>
</feature>
<feature type="region of interest" description="Disordered" evidence="4">
    <location>
        <begin position="30"/>
        <end position="79"/>
    </location>
</feature>